<reference evidence="3 4" key="1">
    <citation type="submission" date="2023-07" db="EMBL/GenBank/DDBJ databases">
        <title>Description of novel actinomycetes strains, isolated from tidal flat sediment.</title>
        <authorList>
            <person name="Lu C."/>
        </authorList>
    </citation>
    <scope>NUCLEOTIDE SEQUENCE [LARGE SCALE GENOMIC DNA]</scope>
    <source>
        <strain evidence="3 4">SYSU T00b441</strain>
    </source>
</reference>
<sequence length="202" mass="20626">MSALMRPVGPRPAGVYWRRRIVLLAVIAVVAVVGVTALLGRGSASAATDKAGSGGHAPLAPSPTETADTTQGPPACGPDTLAVTLTPDHRTYPAGAAPVFTVTLTNTSDASCTVDAGEASREVLIMSGEDRIWSSLDCPATENAKRMLLLPAGGRDESAVTWSRVRSEQGCTQGLPAPKPGTYTAVAKVAGVSSTASVFILK</sequence>
<evidence type="ECO:0008006" key="5">
    <source>
        <dbReference type="Google" id="ProtNLM"/>
    </source>
</evidence>
<gene>
    <name evidence="3" type="ORF">Q6348_04565</name>
</gene>
<dbReference type="Proteomes" id="UP001232536">
    <property type="component" value="Unassembled WGS sequence"/>
</dbReference>
<proteinExistence type="predicted"/>
<feature type="compositionally biased region" description="Polar residues" evidence="1">
    <location>
        <begin position="63"/>
        <end position="72"/>
    </location>
</feature>
<evidence type="ECO:0000256" key="2">
    <source>
        <dbReference type="SAM" id="Phobius"/>
    </source>
</evidence>
<keyword evidence="4" id="KW-1185">Reference proteome</keyword>
<keyword evidence="2" id="KW-0812">Transmembrane</keyword>
<keyword evidence="2" id="KW-1133">Transmembrane helix</keyword>
<protein>
    <recommendedName>
        <fullName evidence="5">DUF4232 domain-containing protein</fullName>
    </recommendedName>
</protein>
<keyword evidence="2" id="KW-0472">Membrane</keyword>
<feature type="transmembrane region" description="Helical" evidence="2">
    <location>
        <begin position="21"/>
        <end position="40"/>
    </location>
</feature>
<name>A0ABT9D7D6_9CELL</name>
<dbReference type="EMBL" id="JAUQYP010000001">
    <property type="protein sequence ID" value="MDO8106465.1"/>
    <property type="molecule type" value="Genomic_DNA"/>
</dbReference>
<feature type="region of interest" description="Disordered" evidence="1">
    <location>
        <begin position="46"/>
        <end position="77"/>
    </location>
</feature>
<organism evidence="3 4">
    <name type="scientific">Actinotalea lenta</name>
    <dbReference type="NCBI Taxonomy" id="3064654"/>
    <lineage>
        <taxon>Bacteria</taxon>
        <taxon>Bacillati</taxon>
        <taxon>Actinomycetota</taxon>
        <taxon>Actinomycetes</taxon>
        <taxon>Micrococcales</taxon>
        <taxon>Cellulomonadaceae</taxon>
        <taxon>Actinotalea</taxon>
    </lineage>
</organism>
<evidence type="ECO:0000313" key="4">
    <source>
        <dbReference type="Proteomes" id="UP001232536"/>
    </source>
</evidence>
<evidence type="ECO:0000313" key="3">
    <source>
        <dbReference type="EMBL" id="MDO8106465.1"/>
    </source>
</evidence>
<evidence type="ECO:0000256" key="1">
    <source>
        <dbReference type="SAM" id="MobiDB-lite"/>
    </source>
</evidence>
<comment type="caution">
    <text evidence="3">The sequence shown here is derived from an EMBL/GenBank/DDBJ whole genome shotgun (WGS) entry which is preliminary data.</text>
</comment>
<accession>A0ABT9D7D6</accession>
<dbReference type="RefSeq" id="WP_304600122.1">
    <property type="nucleotide sequence ID" value="NZ_JAUQYO010000001.1"/>
</dbReference>